<sequence length="387" mass="41472">MPIKHAAIIGAGIAGLTAALSLARHGIRADIFEQAEALTEVGAGLQISPNASRILGELGVLDALSSAWMEPKEIRLVSGTSLRLIASIPSGEFARARWGAPYGALHRATLQNALLGAVAANPLCSLHLGRQLDAPTAMSLSAITGESPELIIGADGVWSKTRALVPGSALPQFTGNIAWRFTVPEVAVPSVLDGESVTAFMGPSAHLVCYPIKEKRMFNFVAISAGSGVSHDWSARGSDTQRNQLRKQFTGWNQAISTMLNGQDDPTVWPLYEVGSGRWHNDRDTVLIGDAAHAMMPFAAQGAAMAIEDGFELAGMVASRPIDEALDSFEKRRTPRIARLRQRGAFNRFAYHARGPIRLGRDLVLSLRPPQSLAADLDWIYGYHAIG</sequence>
<keyword evidence="2" id="KW-0285">Flavoprotein</keyword>
<dbReference type="RefSeq" id="WP_111162173.1">
    <property type="nucleotide sequence ID" value="NZ_PCDP01000040.1"/>
</dbReference>
<evidence type="ECO:0000256" key="2">
    <source>
        <dbReference type="ARBA" id="ARBA00022630"/>
    </source>
</evidence>
<protein>
    <submittedName>
        <fullName evidence="7">Salicylate hydroxylase</fullName>
    </submittedName>
</protein>
<evidence type="ECO:0000256" key="3">
    <source>
        <dbReference type="ARBA" id="ARBA00022827"/>
    </source>
</evidence>
<dbReference type="Pfam" id="PF01494">
    <property type="entry name" value="FAD_binding_3"/>
    <property type="match status" value="1"/>
</dbReference>
<evidence type="ECO:0000313" key="8">
    <source>
        <dbReference type="Proteomes" id="UP000248925"/>
    </source>
</evidence>
<dbReference type="GO" id="GO:0071949">
    <property type="term" value="F:FAD binding"/>
    <property type="evidence" value="ECO:0007669"/>
    <property type="project" value="InterPro"/>
</dbReference>
<dbReference type="Gene3D" id="3.50.50.60">
    <property type="entry name" value="FAD/NAD(P)-binding domain"/>
    <property type="match status" value="1"/>
</dbReference>
<evidence type="ECO:0000256" key="1">
    <source>
        <dbReference type="ARBA" id="ARBA00001974"/>
    </source>
</evidence>
<evidence type="ECO:0000313" key="7">
    <source>
        <dbReference type="EMBL" id="PZM11236.1"/>
    </source>
</evidence>
<gene>
    <name evidence="7" type="ORF">CPY51_20985</name>
</gene>
<dbReference type="EMBL" id="PCDP01000040">
    <property type="protein sequence ID" value="PZM11236.1"/>
    <property type="molecule type" value="Genomic_DNA"/>
</dbReference>
<dbReference type="InterPro" id="IPR036188">
    <property type="entry name" value="FAD/NAD-bd_sf"/>
</dbReference>
<dbReference type="Proteomes" id="UP000248925">
    <property type="component" value="Unassembled WGS sequence"/>
</dbReference>
<name>A0A2W4E748_9HYPH</name>
<dbReference type="SUPFAM" id="SSF54373">
    <property type="entry name" value="FAD-linked reductases, C-terminal domain"/>
    <property type="match status" value="1"/>
</dbReference>
<proteinExistence type="predicted"/>
<dbReference type="InterPro" id="IPR002938">
    <property type="entry name" value="FAD-bd"/>
</dbReference>
<evidence type="ECO:0000256" key="5">
    <source>
        <dbReference type="ARBA" id="ARBA00023033"/>
    </source>
</evidence>
<accession>A0A2W4E748</accession>
<evidence type="ECO:0000256" key="4">
    <source>
        <dbReference type="ARBA" id="ARBA00023002"/>
    </source>
</evidence>
<keyword evidence="8" id="KW-1185">Reference proteome</keyword>
<dbReference type="PANTHER" id="PTHR13789">
    <property type="entry name" value="MONOOXYGENASE"/>
    <property type="match status" value="1"/>
</dbReference>
<dbReference type="InterPro" id="IPR050493">
    <property type="entry name" value="FAD-dep_Monooxygenase_BioMet"/>
</dbReference>
<dbReference type="SUPFAM" id="SSF51905">
    <property type="entry name" value="FAD/NAD(P)-binding domain"/>
    <property type="match status" value="1"/>
</dbReference>
<comment type="cofactor">
    <cofactor evidence="1">
        <name>FAD</name>
        <dbReference type="ChEBI" id="CHEBI:57692"/>
    </cofactor>
</comment>
<dbReference type="AlphaFoldDB" id="A0A2W4E748"/>
<dbReference type="PANTHER" id="PTHR13789:SF318">
    <property type="entry name" value="GERANYLGERANYL DIPHOSPHATE REDUCTASE"/>
    <property type="match status" value="1"/>
</dbReference>
<keyword evidence="5" id="KW-0503">Monooxygenase</keyword>
<dbReference type="GO" id="GO:0004497">
    <property type="term" value="F:monooxygenase activity"/>
    <property type="evidence" value="ECO:0007669"/>
    <property type="project" value="UniProtKB-KW"/>
</dbReference>
<evidence type="ECO:0000259" key="6">
    <source>
        <dbReference type="Pfam" id="PF01494"/>
    </source>
</evidence>
<keyword evidence="4" id="KW-0560">Oxidoreductase</keyword>
<feature type="domain" description="FAD-binding" evidence="6">
    <location>
        <begin position="6"/>
        <end position="342"/>
    </location>
</feature>
<organism evidence="7 8">
    <name type="scientific">Rhizobium tubonense</name>
    <dbReference type="NCBI Taxonomy" id="484088"/>
    <lineage>
        <taxon>Bacteria</taxon>
        <taxon>Pseudomonadati</taxon>
        <taxon>Pseudomonadota</taxon>
        <taxon>Alphaproteobacteria</taxon>
        <taxon>Hyphomicrobiales</taxon>
        <taxon>Rhizobiaceae</taxon>
        <taxon>Rhizobium/Agrobacterium group</taxon>
        <taxon>Rhizobium</taxon>
    </lineage>
</organism>
<keyword evidence="3" id="KW-0274">FAD</keyword>
<dbReference type="PRINTS" id="PR00420">
    <property type="entry name" value="RNGMNOXGNASE"/>
</dbReference>
<reference evidence="7 8" key="1">
    <citation type="journal article" date="2018" name="Sci. Rep.">
        <title>Rhizobium tumorigenes sp. nov., a novel plant tumorigenic bacterium isolated from cane gall tumors on thornless blackberry.</title>
        <authorList>
            <person name="Kuzmanovi N."/>
            <person name="Smalla K."/>
            <person name="Gronow S."/>
            <person name="PuBawska J."/>
        </authorList>
    </citation>
    <scope>NUCLEOTIDE SEQUENCE [LARGE SCALE GENOMIC DNA]</scope>
    <source>
        <strain evidence="7 8">CCBAU 85046</strain>
    </source>
</reference>
<comment type="caution">
    <text evidence="7">The sequence shown here is derived from an EMBL/GenBank/DDBJ whole genome shotgun (WGS) entry which is preliminary data.</text>
</comment>
<dbReference type="OrthoDB" id="4230779at2"/>